<dbReference type="EMBL" id="BOPO01000008">
    <property type="protein sequence ID" value="GIL25711.1"/>
    <property type="molecule type" value="Genomic_DNA"/>
</dbReference>
<name>A0A8J4A6D0_9ACTN</name>
<keyword evidence="3" id="KW-1185">Reference proteome</keyword>
<dbReference type="InterPro" id="IPR041657">
    <property type="entry name" value="HTH_17"/>
</dbReference>
<dbReference type="NCBIfam" id="TIGR01764">
    <property type="entry name" value="excise"/>
    <property type="match status" value="1"/>
</dbReference>
<organism evidence="2 3">
    <name type="scientific">Actinocatenispora comari</name>
    <dbReference type="NCBI Taxonomy" id="2807577"/>
    <lineage>
        <taxon>Bacteria</taxon>
        <taxon>Bacillati</taxon>
        <taxon>Actinomycetota</taxon>
        <taxon>Actinomycetes</taxon>
        <taxon>Micromonosporales</taxon>
        <taxon>Micromonosporaceae</taxon>
        <taxon>Actinocatenispora</taxon>
    </lineage>
</organism>
<dbReference type="RefSeq" id="WP_207123313.1">
    <property type="nucleotide sequence ID" value="NZ_BOPO01000008.1"/>
</dbReference>
<proteinExistence type="predicted"/>
<dbReference type="Pfam" id="PF12728">
    <property type="entry name" value="HTH_17"/>
    <property type="match status" value="1"/>
</dbReference>
<comment type="caution">
    <text evidence="2">The sequence shown here is derived from an EMBL/GenBank/DDBJ whole genome shotgun (WGS) entry which is preliminary data.</text>
</comment>
<protein>
    <recommendedName>
        <fullName evidence="1">Helix-turn-helix domain-containing protein</fullName>
    </recommendedName>
</protein>
<evidence type="ECO:0000313" key="2">
    <source>
        <dbReference type="EMBL" id="GIL25711.1"/>
    </source>
</evidence>
<accession>A0A8J4A6D0</accession>
<reference evidence="3" key="1">
    <citation type="journal article" date="2021" name="Int. J. Syst. Evol. Microbiol.">
        <title>Actinocatenispora comari sp. nov., an endophytic actinomycete isolated from aerial parts of Comarum salesowianum.</title>
        <authorList>
            <person name="Oyunbileg N."/>
            <person name="Iizaka Y."/>
            <person name="Hamada M."/>
            <person name="Davaapurev B.O."/>
            <person name="Fukumoto A."/>
            <person name="Tsetseg B."/>
            <person name="Kato F."/>
            <person name="Tamura T."/>
            <person name="Batkhuu J."/>
            <person name="Anzai Y."/>
        </authorList>
    </citation>
    <scope>NUCLEOTIDE SEQUENCE [LARGE SCALE GENOMIC DNA]</scope>
    <source>
        <strain evidence="3">NUM-2625</strain>
    </source>
</reference>
<sequence>MTTAPLISEPPHLLRVEDAARLLGVGRSTAYDLIAGGLLRSVKIGRRRLVPREAITETIDRLEQEAA</sequence>
<dbReference type="AlphaFoldDB" id="A0A8J4A6D0"/>
<gene>
    <name evidence="2" type="ORF">NUM_09650</name>
</gene>
<evidence type="ECO:0000313" key="3">
    <source>
        <dbReference type="Proteomes" id="UP000614996"/>
    </source>
</evidence>
<dbReference type="InterPro" id="IPR010093">
    <property type="entry name" value="SinI_DNA-bd"/>
</dbReference>
<feature type="domain" description="Helix-turn-helix" evidence="1">
    <location>
        <begin position="13"/>
        <end position="57"/>
    </location>
</feature>
<dbReference type="GO" id="GO:0003677">
    <property type="term" value="F:DNA binding"/>
    <property type="evidence" value="ECO:0007669"/>
    <property type="project" value="InterPro"/>
</dbReference>
<dbReference type="Proteomes" id="UP000614996">
    <property type="component" value="Unassembled WGS sequence"/>
</dbReference>
<evidence type="ECO:0000259" key="1">
    <source>
        <dbReference type="Pfam" id="PF12728"/>
    </source>
</evidence>